<dbReference type="GO" id="GO:0043139">
    <property type="term" value="F:5'-3' DNA helicase activity"/>
    <property type="evidence" value="ECO:0007669"/>
    <property type="project" value="UniProtKB-EC"/>
</dbReference>
<dbReference type="AlphaFoldDB" id="A0AAV9WU47"/>
<keyword evidence="6" id="KW-0479">Metal-binding</keyword>
<evidence type="ECO:0000256" key="6">
    <source>
        <dbReference type="ARBA" id="ARBA00022723"/>
    </source>
</evidence>
<dbReference type="GO" id="GO:0005634">
    <property type="term" value="C:nucleus"/>
    <property type="evidence" value="ECO:0007669"/>
    <property type="project" value="UniProtKB-SubCell"/>
</dbReference>
<comment type="cofactor">
    <cofactor evidence="1">
        <name>[4Fe-4S] cluster</name>
        <dbReference type="ChEBI" id="CHEBI:49883"/>
    </cofactor>
</comment>
<dbReference type="GO" id="GO:0005524">
    <property type="term" value="F:ATP binding"/>
    <property type="evidence" value="ECO:0007669"/>
    <property type="project" value="UniProtKB-KW"/>
</dbReference>
<evidence type="ECO:0000313" key="24">
    <source>
        <dbReference type="EMBL" id="KAK6524144.1"/>
    </source>
</evidence>
<evidence type="ECO:0000256" key="7">
    <source>
        <dbReference type="ARBA" id="ARBA00022741"/>
    </source>
</evidence>
<dbReference type="CDD" id="cd18788">
    <property type="entry name" value="SF2_C_XPD"/>
    <property type="match status" value="1"/>
</dbReference>
<dbReference type="Proteomes" id="UP001365542">
    <property type="component" value="Unassembled WGS sequence"/>
</dbReference>
<proteinExistence type="inferred from homology"/>
<keyword evidence="11" id="KW-0408">Iron</keyword>
<evidence type="ECO:0000256" key="21">
    <source>
        <dbReference type="ARBA" id="ARBA00048954"/>
    </source>
</evidence>
<dbReference type="Pfam" id="PF13307">
    <property type="entry name" value="Helicase_C_2"/>
    <property type="match status" value="1"/>
</dbReference>
<dbReference type="PANTHER" id="PTHR11472">
    <property type="entry name" value="DNA REPAIR DEAD HELICASE RAD3/XP-D SUBFAMILY MEMBER"/>
    <property type="match status" value="1"/>
</dbReference>
<dbReference type="GO" id="GO:0046872">
    <property type="term" value="F:metal ion binding"/>
    <property type="evidence" value="ECO:0007669"/>
    <property type="project" value="UniProtKB-KW"/>
</dbReference>
<accession>A0AAV9WU47</accession>
<evidence type="ECO:0000313" key="25">
    <source>
        <dbReference type="Proteomes" id="UP001365542"/>
    </source>
</evidence>
<evidence type="ECO:0000256" key="11">
    <source>
        <dbReference type="ARBA" id="ARBA00023004"/>
    </source>
</evidence>
<comment type="similarity">
    <text evidence="3">Belongs to the DEAD box helicase family. DEAH subfamily. DDX11/CHL1 sub-subfamily.</text>
</comment>
<organism evidence="24 25">
    <name type="scientific">Orbilia ellipsospora</name>
    <dbReference type="NCBI Taxonomy" id="2528407"/>
    <lineage>
        <taxon>Eukaryota</taxon>
        <taxon>Fungi</taxon>
        <taxon>Dikarya</taxon>
        <taxon>Ascomycota</taxon>
        <taxon>Pezizomycotina</taxon>
        <taxon>Orbiliomycetes</taxon>
        <taxon>Orbiliales</taxon>
        <taxon>Orbiliaceae</taxon>
        <taxon>Orbilia</taxon>
    </lineage>
</organism>
<protein>
    <recommendedName>
        <fullName evidence="5">ATP-dependent DNA helicase CHL1</fullName>
        <ecNumber evidence="17">5.6.2.3</ecNumber>
    </recommendedName>
    <alternativeName>
        <fullName evidence="4">ATP-dependent DNA helicase chl1</fullName>
    </alternativeName>
    <alternativeName>
        <fullName evidence="16">Chromosome loss protein 1</fullName>
    </alternativeName>
    <alternativeName>
        <fullName evidence="18 19">DNA 5'-3' helicase CHL1</fullName>
    </alternativeName>
</protein>
<dbReference type="SMART" id="SM00488">
    <property type="entry name" value="DEXDc2"/>
    <property type="match status" value="1"/>
</dbReference>
<dbReference type="GO" id="GO:0051536">
    <property type="term" value="F:iron-sulfur cluster binding"/>
    <property type="evidence" value="ECO:0007669"/>
    <property type="project" value="UniProtKB-KW"/>
</dbReference>
<dbReference type="InterPro" id="IPR010614">
    <property type="entry name" value="RAD3-like_helicase_DEAD"/>
</dbReference>
<dbReference type="Gene3D" id="3.40.50.300">
    <property type="entry name" value="P-loop containing nucleotide triphosphate hydrolases"/>
    <property type="match status" value="2"/>
</dbReference>
<evidence type="ECO:0000256" key="17">
    <source>
        <dbReference type="ARBA" id="ARBA00044969"/>
    </source>
</evidence>
<evidence type="ECO:0000256" key="13">
    <source>
        <dbReference type="ARBA" id="ARBA00023235"/>
    </source>
</evidence>
<keyword evidence="7" id="KW-0547">Nucleotide-binding</keyword>
<feature type="coiled-coil region" evidence="22">
    <location>
        <begin position="127"/>
        <end position="165"/>
    </location>
</feature>
<evidence type="ECO:0000256" key="4">
    <source>
        <dbReference type="ARBA" id="ARBA00016387"/>
    </source>
</evidence>
<dbReference type="Pfam" id="PF06733">
    <property type="entry name" value="DEAD_2"/>
    <property type="match status" value="1"/>
</dbReference>
<dbReference type="GO" id="GO:0016818">
    <property type="term" value="F:hydrolase activity, acting on acid anhydrides, in phosphorus-containing anhydrides"/>
    <property type="evidence" value="ECO:0007669"/>
    <property type="project" value="InterPro"/>
</dbReference>
<dbReference type="InterPro" id="IPR006555">
    <property type="entry name" value="ATP-dep_Helicase_C"/>
</dbReference>
<evidence type="ECO:0000256" key="22">
    <source>
        <dbReference type="SAM" id="Coils"/>
    </source>
</evidence>
<dbReference type="PANTHER" id="PTHR11472:SF41">
    <property type="entry name" value="ATP-DEPENDENT DNA HELICASE DDX11-RELATED"/>
    <property type="match status" value="1"/>
</dbReference>
<keyword evidence="14" id="KW-0539">Nucleus</keyword>
<dbReference type="SMART" id="SM00491">
    <property type="entry name" value="HELICc2"/>
    <property type="match status" value="1"/>
</dbReference>
<evidence type="ECO:0000256" key="15">
    <source>
        <dbReference type="ARBA" id="ARBA00023306"/>
    </source>
</evidence>
<keyword evidence="12" id="KW-0411">Iron-sulfur</keyword>
<dbReference type="InterPro" id="IPR013020">
    <property type="entry name" value="Rad3/Chl1-like"/>
</dbReference>
<dbReference type="GO" id="GO:0003677">
    <property type="term" value="F:DNA binding"/>
    <property type="evidence" value="ECO:0007669"/>
    <property type="project" value="InterPro"/>
</dbReference>
<keyword evidence="25" id="KW-1185">Reference proteome</keyword>
<comment type="caution">
    <text evidence="24">The sequence shown here is derived from an EMBL/GenBank/DDBJ whole genome shotgun (WGS) entry which is preliminary data.</text>
</comment>
<sequence length="972" mass="109275">MADTNNEKPEQHAATQREFHHPYTPYPIQLDFMNALYDVLEDGCVGIFESPTGTVYISKFINQKAMFETRLKYDIVVVQGKSLSLICGSLTWLREHKRRKLNDELAEDIDDGKTPAWVLAHARKEKREKALRARREMETRLRKVREKERKEREQYMRKMNQQQQVRLFGGKRQKPEGLNNPEAQAVLEAEFELDDYQSDEDGNGDKSNPAFAGFSKETIELMKKYTLYKSQFCEFAAHILTFVRAGYGSLSQKKEEEEVKDEIKIFYCSRTHSQLSQFTAELRRVHFPPTYDLDEDSPADGSEAPEEVVKHLSLGSRKLLCINDKVNTPGTSANVINDRCLELQQSSTPAEKKCQFLLSKAENERAVVERQFRDLVLADIKDIEDLRGVGEKLKVCGYYASRESIKPTEIVTLPYPLLLQKSSREALNISVKNHVIIIDEAHNLMDAVANIHSVSISLSQLTKCADNLTAYIMKFGKRLKGGNRVYVAQCLKLVNALKGWLEKKFSIEPNNTTAKPLSKVPEGIVTQAELLRLKGIDQINIFKLGKYLEESKLGRKVEGYTVFTENERLENEARKQKIPPAKVKKLASSGGLPVLSHVYAFLLALTNPEQEGKVFYGPTEDTTAVTDPRNSVGLRYMLLDPAHHFKELVEDARAVVLAGGTMEPMSDYINHLFPYLPSDRLRMVSCGHVIPKENMLAMTVPTGATGQEFEFTFEKRSGTKLIMELGRCILNLCNVIPHGVVVFFPSYSYLESVVKVWEGKVEGETGVLQSGKTLYDSLQGKKPVFKEAKGSSSVDEILRDYAKAVDSGKGALLLSVVGGKMSEGINFSDNLGRGVIMVGLPFPNIHSAEWKAKMEFVEHATLERDEANTGATQPSKNRQAAKMAAQEYYENACMRAVNQSIGRAIRHRNDYAVILLLDKRFGRDNIWGKLPKWIREGTTSSAVTSTSGAANADVKFGTVMRGVGEFFRNKAA</sequence>
<evidence type="ECO:0000259" key="23">
    <source>
        <dbReference type="PROSITE" id="PS51193"/>
    </source>
</evidence>
<gene>
    <name evidence="24" type="primary">CHL1</name>
    <name evidence="24" type="ORF">TWF694_005805</name>
</gene>
<dbReference type="FunFam" id="3.40.50.300:FF:001372">
    <property type="entry name" value="ATP-dependent DNA helicase chl1"/>
    <property type="match status" value="1"/>
</dbReference>
<evidence type="ECO:0000256" key="3">
    <source>
        <dbReference type="ARBA" id="ARBA00008435"/>
    </source>
</evidence>
<evidence type="ECO:0000256" key="16">
    <source>
        <dbReference type="ARBA" id="ARBA00029709"/>
    </source>
</evidence>
<reference evidence="24 25" key="1">
    <citation type="submission" date="2019-10" db="EMBL/GenBank/DDBJ databases">
        <authorList>
            <person name="Palmer J.M."/>
        </authorList>
    </citation>
    <scope>NUCLEOTIDE SEQUENCE [LARGE SCALE GENOMIC DNA]</scope>
    <source>
        <strain evidence="24 25">TWF694</strain>
    </source>
</reference>
<dbReference type="GO" id="GO:0034085">
    <property type="term" value="P:establishment of sister chromatid cohesion"/>
    <property type="evidence" value="ECO:0007669"/>
    <property type="project" value="TreeGrafter"/>
</dbReference>
<evidence type="ECO:0000256" key="1">
    <source>
        <dbReference type="ARBA" id="ARBA00001966"/>
    </source>
</evidence>
<dbReference type="NCBIfam" id="TIGR00604">
    <property type="entry name" value="rad3"/>
    <property type="match status" value="1"/>
</dbReference>
<evidence type="ECO:0000256" key="5">
    <source>
        <dbReference type="ARBA" id="ARBA00017386"/>
    </source>
</evidence>
<dbReference type="EMBL" id="JAVHJO010000018">
    <property type="protein sequence ID" value="KAK6524144.1"/>
    <property type="molecule type" value="Genomic_DNA"/>
</dbReference>
<dbReference type="InterPro" id="IPR006554">
    <property type="entry name" value="Helicase-like_DEXD_c2"/>
</dbReference>
<evidence type="ECO:0000256" key="19">
    <source>
        <dbReference type="ARBA" id="ARBA00045008"/>
    </source>
</evidence>
<feature type="domain" description="Helicase ATP-binding" evidence="23">
    <location>
        <begin position="15"/>
        <end position="495"/>
    </location>
</feature>
<evidence type="ECO:0000256" key="9">
    <source>
        <dbReference type="ARBA" id="ARBA00022806"/>
    </source>
</evidence>
<evidence type="ECO:0000256" key="14">
    <source>
        <dbReference type="ARBA" id="ARBA00023242"/>
    </source>
</evidence>
<evidence type="ECO:0000256" key="10">
    <source>
        <dbReference type="ARBA" id="ARBA00022840"/>
    </source>
</evidence>
<keyword evidence="8" id="KW-0378">Hydrolase</keyword>
<dbReference type="InterPro" id="IPR002464">
    <property type="entry name" value="DNA/RNA_helicase_DEAH_CS"/>
</dbReference>
<evidence type="ECO:0000256" key="12">
    <source>
        <dbReference type="ARBA" id="ARBA00023014"/>
    </source>
</evidence>
<dbReference type="PROSITE" id="PS00690">
    <property type="entry name" value="DEAH_ATP_HELICASE"/>
    <property type="match status" value="1"/>
</dbReference>
<keyword evidence="9 24" id="KW-0347">Helicase</keyword>
<keyword evidence="13" id="KW-0413">Isomerase</keyword>
<dbReference type="GO" id="GO:0006139">
    <property type="term" value="P:nucleobase-containing compound metabolic process"/>
    <property type="evidence" value="ECO:0007669"/>
    <property type="project" value="InterPro"/>
</dbReference>
<comment type="catalytic activity">
    <reaction evidence="21">
        <text>ATP + H2O = ADP + phosphate + H(+)</text>
        <dbReference type="Rhea" id="RHEA:13065"/>
        <dbReference type="ChEBI" id="CHEBI:15377"/>
        <dbReference type="ChEBI" id="CHEBI:15378"/>
        <dbReference type="ChEBI" id="CHEBI:30616"/>
        <dbReference type="ChEBI" id="CHEBI:43474"/>
        <dbReference type="ChEBI" id="CHEBI:456216"/>
        <dbReference type="EC" id="5.6.2.3"/>
    </reaction>
</comment>
<comment type="subcellular location">
    <subcellularLocation>
        <location evidence="2">Nucleus</location>
    </subcellularLocation>
</comment>
<evidence type="ECO:0000256" key="20">
    <source>
        <dbReference type="ARBA" id="ARBA00045702"/>
    </source>
</evidence>
<keyword evidence="22" id="KW-0175">Coiled coil</keyword>
<evidence type="ECO:0000256" key="2">
    <source>
        <dbReference type="ARBA" id="ARBA00004123"/>
    </source>
</evidence>
<evidence type="ECO:0000256" key="8">
    <source>
        <dbReference type="ARBA" id="ARBA00022801"/>
    </source>
</evidence>
<dbReference type="InterPro" id="IPR045028">
    <property type="entry name" value="DinG/Rad3-like"/>
</dbReference>
<comment type="function">
    <text evidence="20">ATP-dependent DNA helicase important for chromosome transmission and normal cell cycle progression in G(2)/M. May have a role in changing DNA topology to allow the loading of proteins involved in maintaining sister chromatid cohesion in the vicinity of the centromeres. Has a specific role in chromosome segregation during meiosis II.</text>
</comment>
<keyword evidence="10" id="KW-0067">ATP-binding</keyword>
<dbReference type="EC" id="5.6.2.3" evidence="17"/>
<keyword evidence="15" id="KW-0131">Cell cycle</keyword>
<dbReference type="PROSITE" id="PS51193">
    <property type="entry name" value="HELICASE_ATP_BIND_2"/>
    <property type="match status" value="1"/>
</dbReference>
<dbReference type="GO" id="GO:0006974">
    <property type="term" value="P:DNA damage response"/>
    <property type="evidence" value="ECO:0007669"/>
    <property type="project" value="UniProtKB-ARBA"/>
</dbReference>
<name>A0AAV9WU47_9PEZI</name>
<dbReference type="InterPro" id="IPR027417">
    <property type="entry name" value="P-loop_NTPase"/>
</dbReference>
<dbReference type="InterPro" id="IPR014013">
    <property type="entry name" value="Helic_SF1/SF2_ATP-bd_DinG/Rad3"/>
</dbReference>
<evidence type="ECO:0000256" key="18">
    <source>
        <dbReference type="ARBA" id="ARBA00044998"/>
    </source>
</evidence>